<dbReference type="EMBL" id="KN819343">
    <property type="protein sequence ID" value="KIJ14404.1"/>
    <property type="molecule type" value="Genomic_DNA"/>
</dbReference>
<reference evidence="2" key="2">
    <citation type="submission" date="2015-01" db="EMBL/GenBank/DDBJ databases">
        <title>Evolutionary Origins and Diversification of the Mycorrhizal Mutualists.</title>
        <authorList>
            <consortium name="DOE Joint Genome Institute"/>
            <consortium name="Mycorrhizal Genomics Consortium"/>
            <person name="Kohler A."/>
            <person name="Kuo A."/>
            <person name="Nagy L.G."/>
            <person name="Floudas D."/>
            <person name="Copeland A."/>
            <person name="Barry K.W."/>
            <person name="Cichocki N."/>
            <person name="Veneault-Fourrey C."/>
            <person name="LaButti K."/>
            <person name="Lindquist E.A."/>
            <person name="Lipzen A."/>
            <person name="Lundell T."/>
            <person name="Morin E."/>
            <person name="Murat C."/>
            <person name="Riley R."/>
            <person name="Ohm R."/>
            <person name="Sun H."/>
            <person name="Tunlid A."/>
            <person name="Henrissat B."/>
            <person name="Grigoriev I.V."/>
            <person name="Hibbett D.S."/>
            <person name="Martin F."/>
        </authorList>
    </citation>
    <scope>NUCLEOTIDE SEQUENCE [LARGE SCALE GENOMIC DNA]</scope>
    <source>
        <strain evidence="2">ATCC 200175</strain>
    </source>
</reference>
<name>A0A0C9SXE8_PAXIN</name>
<gene>
    <name evidence="1" type="ORF">PAXINDRAFT_12770</name>
</gene>
<reference evidence="1 2" key="1">
    <citation type="submission" date="2014-06" db="EMBL/GenBank/DDBJ databases">
        <authorList>
            <consortium name="DOE Joint Genome Institute"/>
            <person name="Kuo A."/>
            <person name="Kohler A."/>
            <person name="Nagy L.G."/>
            <person name="Floudas D."/>
            <person name="Copeland A."/>
            <person name="Barry K.W."/>
            <person name="Cichocki N."/>
            <person name="Veneault-Fourrey C."/>
            <person name="LaButti K."/>
            <person name="Lindquist E.A."/>
            <person name="Lipzen A."/>
            <person name="Lundell T."/>
            <person name="Morin E."/>
            <person name="Murat C."/>
            <person name="Sun H."/>
            <person name="Tunlid A."/>
            <person name="Henrissat B."/>
            <person name="Grigoriev I.V."/>
            <person name="Hibbett D.S."/>
            <person name="Martin F."/>
            <person name="Nordberg H.P."/>
            <person name="Cantor M.N."/>
            <person name="Hua S.X."/>
        </authorList>
    </citation>
    <scope>NUCLEOTIDE SEQUENCE [LARGE SCALE GENOMIC DNA]</scope>
    <source>
        <strain evidence="1 2">ATCC 200175</strain>
    </source>
</reference>
<dbReference type="AlphaFoldDB" id="A0A0C9SXE8"/>
<accession>A0A0C9SXE8</accession>
<organism evidence="1 2">
    <name type="scientific">Paxillus involutus ATCC 200175</name>
    <dbReference type="NCBI Taxonomy" id="664439"/>
    <lineage>
        <taxon>Eukaryota</taxon>
        <taxon>Fungi</taxon>
        <taxon>Dikarya</taxon>
        <taxon>Basidiomycota</taxon>
        <taxon>Agaricomycotina</taxon>
        <taxon>Agaricomycetes</taxon>
        <taxon>Agaricomycetidae</taxon>
        <taxon>Boletales</taxon>
        <taxon>Paxilineae</taxon>
        <taxon>Paxillaceae</taxon>
        <taxon>Paxillus</taxon>
    </lineage>
</organism>
<dbReference type="HOGENOM" id="CLU_1741156_0_0_1"/>
<protein>
    <submittedName>
        <fullName evidence="1">Uncharacterized protein</fullName>
    </submittedName>
</protein>
<evidence type="ECO:0000313" key="1">
    <source>
        <dbReference type="EMBL" id="KIJ14404.1"/>
    </source>
</evidence>
<sequence>MDPVSLPTTSLLTQATTHLRQGQKLKGTQNQCVHSSAHARIFVVLLANAMLQPTIVATIELLRPCEPIANPLTRRIQCSVRFVREHLHALPHFFVRSTSPAPTPRFIARLANLNQIRYKDVSSQISISPLGRNSRGRIETTIEDMRLHSR</sequence>
<evidence type="ECO:0000313" key="2">
    <source>
        <dbReference type="Proteomes" id="UP000053647"/>
    </source>
</evidence>
<dbReference type="Proteomes" id="UP000053647">
    <property type="component" value="Unassembled WGS sequence"/>
</dbReference>
<keyword evidence="2" id="KW-1185">Reference proteome</keyword>
<proteinExistence type="predicted"/>